<organism evidence="1 2">
    <name type="scientific">Schizophyllum amplum</name>
    <dbReference type="NCBI Taxonomy" id="97359"/>
    <lineage>
        <taxon>Eukaryota</taxon>
        <taxon>Fungi</taxon>
        <taxon>Dikarya</taxon>
        <taxon>Basidiomycota</taxon>
        <taxon>Agaricomycotina</taxon>
        <taxon>Agaricomycetes</taxon>
        <taxon>Agaricomycetidae</taxon>
        <taxon>Agaricales</taxon>
        <taxon>Schizophyllaceae</taxon>
        <taxon>Schizophyllum</taxon>
    </lineage>
</organism>
<protein>
    <submittedName>
        <fullName evidence="1">Uncharacterized protein</fullName>
    </submittedName>
</protein>
<accession>A0A550CFN5</accession>
<evidence type="ECO:0000313" key="1">
    <source>
        <dbReference type="EMBL" id="TRM63615.1"/>
    </source>
</evidence>
<gene>
    <name evidence="1" type="ORF">BD626DRAFT_274137</name>
</gene>
<keyword evidence="2" id="KW-1185">Reference proteome</keyword>
<dbReference type="Proteomes" id="UP000320762">
    <property type="component" value="Unassembled WGS sequence"/>
</dbReference>
<reference evidence="1 2" key="1">
    <citation type="journal article" date="2019" name="New Phytol.">
        <title>Comparative genomics reveals unique wood-decay strategies and fruiting body development in the Schizophyllaceae.</title>
        <authorList>
            <person name="Almasi E."/>
            <person name="Sahu N."/>
            <person name="Krizsan K."/>
            <person name="Balint B."/>
            <person name="Kovacs G.M."/>
            <person name="Kiss B."/>
            <person name="Cseklye J."/>
            <person name="Drula E."/>
            <person name="Henrissat B."/>
            <person name="Nagy I."/>
            <person name="Chovatia M."/>
            <person name="Adam C."/>
            <person name="LaButti K."/>
            <person name="Lipzen A."/>
            <person name="Riley R."/>
            <person name="Grigoriev I.V."/>
            <person name="Nagy L.G."/>
        </authorList>
    </citation>
    <scope>NUCLEOTIDE SEQUENCE [LARGE SCALE GENOMIC DNA]</scope>
    <source>
        <strain evidence="1 2">NL-1724</strain>
    </source>
</reference>
<sequence length="163" mass="18304">MNPRRSWLVGSRVVGPKAARGTAPRLLDPQPTRARVRACAEKSMILTAWRQRGVRRYPLEAGQGAFSVSRAGREVLVGGAGGRPCRRRLWSRSGGPCRYSRSRTLSESQRVHSWSICGVGGRVYGVDRQFVRERYEEGRRFTKRGSGLRRGEAVCGAERRFTK</sequence>
<evidence type="ECO:0000313" key="2">
    <source>
        <dbReference type="Proteomes" id="UP000320762"/>
    </source>
</evidence>
<comment type="caution">
    <text evidence="1">The sequence shown here is derived from an EMBL/GenBank/DDBJ whole genome shotgun (WGS) entry which is preliminary data.</text>
</comment>
<name>A0A550CFN5_9AGAR</name>
<proteinExistence type="predicted"/>
<dbReference type="AlphaFoldDB" id="A0A550CFN5"/>
<dbReference type="EMBL" id="VDMD01000009">
    <property type="protein sequence ID" value="TRM63615.1"/>
    <property type="molecule type" value="Genomic_DNA"/>
</dbReference>